<dbReference type="RefSeq" id="WP_328596875.1">
    <property type="nucleotide sequence ID" value="NZ_VUNI01000007.1"/>
</dbReference>
<evidence type="ECO:0000313" key="10">
    <source>
        <dbReference type="EMBL" id="MST74545.1"/>
    </source>
</evidence>
<dbReference type="GO" id="GO:0044780">
    <property type="term" value="P:bacterial-type flagellum assembly"/>
    <property type="evidence" value="ECO:0007669"/>
    <property type="project" value="InterPro"/>
</dbReference>
<feature type="transmembrane region" description="Helical" evidence="9">
    <location>
        <begin position="13"/>
        <end position="39"/>
    </location>
</feature>
<evidence type="ECO:0000256" key="8">
    <source>
        <dbReference type="ARBA" id="ARBA00023143"/>
    </source>
</evidence>
<name>A0A6L5YQC2_9FIRM</name>
<proteinExistence type="inferred from homology"/>
<protein>
    <recommendedName>
        <fullName evidence="3 9">Flagellar biosynthetic protein FliQ</fullName>
    </recommendedName>
</protein>
<feature type="transmembrane region" description="Helical" evidence="9">
    <location>
        <begin position="51"/>
        <end position="70"/>
    </location>
</feature>
<dbReference type="PANTHER" id="PTHR34040">
    <property type="entry name" value="FLAGELLAR BIOSYNTHETIC PROTEIN FLIQ"/>
    <property type="match status" value="1"/>
</dbReference>
<dbReference type="InterPro" id="IPR002191">
    <property type="entry name" value="Bac_export_3"/>
</dbReference>
<evidence type="ECO:0000256" key="4">
    <source>
        <dbReference type="ARBA" id="ARBA00022475"/>
    </source>
</evidence>
<evidence type="ECO:0000256" key="1">
    <source>
        <dbReference type="ARBA" id="ARBA00004651"/>
    </source>
</evidence>
<dbReference type="EMBL" id="VUNI01000007">
    <property type="protein sequence ID" value="MST74545.1"/>
    <property type="molecule type" value="Genomic_DNA"/>
</dbReference>
<keyword evidence="6 9" id="KW-1133">Transmembrane helix</keyword>
<keyword evidence="4 9" id="KW-1003">Cell membrane</keyword>
<dbReference type="Pfam" id="PF01313">
    <property type="entry name" value="Bac_export_3"/>
    <property type="match status" value="1"/>
</dbReference>
<organism evidence="10 11">
    <name type="scientific">Roseburia porci</name>
    <dbReference type="NCBI Taxonomy" id="2605790"/>
    <lineage>
        <taxon>Bacteria</taxon>
        <taxon>Bacillati</taxon>
        <taxon>Bacillota</taxon>
        <taxon>Clostridia</taxon>
        <taxon>Lachnospirales</taxon>
        <taxon>Lachnospiraceae</taxon>
        <taxon>Roseburia</taxon>
    </lineage>
</organism>
<dbReference type="Proteomes" id="UP000474024">
    <property type="component" value="Unassembled WGS sequence"/>
</dbReference>
<dbReference type="InterPro" id="IPR006305">
    <property type="entry name" value="FliQ"/>
</dbReference>
<dbReference type="PRINTS" id="PR00952">
    <property type="entry name" value="TYPE3IMQPROT"/>
</dbReference>
<comment type="function">
    <text evidence="9">Role in flagellar biosynthesis.</text>
</comment>
<evidence type="ECO:0000256" key="5">
    <source>
        <dbReference type="ARBA" id="ARBA00022692"/>
    </source>
</evidence>
<keyword evidence="10" id="KW-0966">Cell projection</keyword>
<evidence type="ECO:0000256" key="2">
    <source>
        <dbReference type="ARBA" id="ARBA00006156"/>
    </source>
</evidence>
<keyword evidence="8 9" id="KW-0975">Bacterial flagellum</keyword>
<evidence type="ECO:0000313" key="11">
    <source>
        <dbReference type="Proteomes" id="UP000474024"/>
    </source>
</evidence>
<gene>
    <name evidence="9 10" type="primary">fliQ</name>
    <name evidence="10" type="ORF">FYJ75_05760</name>
</gene>
<sequence length="91" mass="10094">MTQDAVLDIARDAIYTIIITSAPLLLVSLIIGLIVSIFQTVTSIQEQTLTFVPKIIGVFVALIIFGSWMMNDLTGFMTNLWSNFSYYLSLG</sequence>
<dbReference type="PANTHER" id="PTHR34040:SF2">
    <property type="entry name" value="FLAGELLAR BIOSYNTHETIC PROTEIN FLIQ"/>
    <property type="match status" value="1"/>
</dbReference>
<reference evidence="10 11" key="1">
    <citation type="submission" date="2019-08" db="EMBL/GenBank/DDBJ databases">
        <title>In-depth cultivation of the pig gut microbiome towards novel bacterial diversity and tailored functional studies.</title>
        <authorList>
            <person name="Wylensek D."/>
            <person name="Hitch T.C.A."/>
            <person name="Clavel T."/>
        </authorList>
    </citation>
    <scope>NUCLEOTIDE SEQUENCE [LARGE SCALE GENOMIC DNA]</scope>
    <source>
        <strain evidence="10 11">MUC/MUC-530-WT-4D</strain>
    </source>
</reference>
<dbReference type="PIRSF" id="PIRSF004669">
    <property type="entry name" value="FliQ"/>
    <property type="match status" value="1"/>
</dbReference>
<dbReference type="GO" id="GO:0009425">
    <property type="term" value="C:bacterial-type flagellum basal body"/>
    <property type="evidence" value="ECO:0007669"/>
    <property type="project" value="UniProtKB-SubCell"/>
</dbReference>
<dbReference type="NCBIfam" id="TIGR01402">
    <property type="entry name" value="fliQ"/>
    <property type="match status" value="1"/>
</dbReference>
<evidence type="ECO:0000256" key="3">
    <source>
        <dbReference type="ARBA" id="ARBA00021718"/>
    </source>
</evidence>
<comment type="subcellular location">
    <subcellularLocation>
        <location evidence="1 9">Cell membrane</location>
        <topology evidence="1">Multi-pass membrane protein</topology>
    </subcellularLocation>
    <subcellularLocation>
        <location evidence="9">Bacterial flagellum basal body</location>
    </subcellularLocation>
</comment>
<dbReference type="AlphaFoldDB" id="A0A6L5YQC2"/>
<dbReference type="GO" id="GO:0005886">
    <property type="term" value="C:plasma membrane"/>
    <property type="evidence" value="ECO:0007669"/>
    <property type="project" value="UniProtKB-SubCell"/>
</dbReference>
<comment type="caution">
    <text evidence="10">The sequence shown here is derived from an EMBL/GenBank/DDBJ whole genome shotgun (WGS) entry which is preliminary data.</text>
</comment>
<evidence type="ECO:0000256" key="9">
    <source>
        <dbReference type="RuleBase" id="RU364090"/>
    </source>
</evidence>
<keyword evidence="10" id="KW-0969">Cilium</keyword>
<keyword evidence="7 9" id="KW-0472">Membrane</keyword>
<evidence type="ECO:0000256" key="6">
    <source>
        <dbReference type="ARBA" id="ARBA00022989"/>
    </source>
</evidence>
<keyword evidence="10" id="KW-0282">Flagellum</keyword>
<keyword evidence="5 9" id="KW-0812">Transmembrane</keyword>
<keyword evidence="11" id="KW-1185">Reference proteome</keyword>
<comment type="similarity">
    <text evidence="2 9">Belongs to the FliQ/MopD/SpaQ family.</text>
</comment>
<evidence type="ECO:0000256" key="7">
    <source>
        <dbReference type="ARBA" id="ARBA00023136"/>
    </source>
</evidence>
<dbReference type="GO" id="GO:0009306">
    <property type="term" value="P:protein secretion"/>
    <property type="evidence" value="ECO:0007669"/>
    <property type="project" value="InterPro"/>
</dbReference>
<accession>A0A6L5YQC2</accession>